<sequence>MIKYKHYNEAPMTLKCTANLHGISCVQNIIGKNGRMFCVVKYGSWMCLEEIFPLLCC</sequence>
<evidence type="ECO:0000313" key="2">
    <source>
        <dbReference type="Proteomes" id="UP000009183"/>
    </source>
</evidence>
<gene>
    <name evidence="1" type="ordered locus">VIT_09s0002g08210</name>
</gene>
<name>D7TZA2_VITVI</name>
<keyword evidence="2" id="KW-1185">Reference proteome</keyword>
<dbReference type="InParanoid" id="D7TZA2"/>
<organism evidence="1 2">
    <name type="scientific">Vitis vinifera</name>
    <name type="common">Grape</name>
    <dbReference type="NCBI Taxonomy" id="29760"/>
    <lineage>
        <taxon>Eukaryota</taxon>
        <taxon>Viridiplantae</taxon>
        <taxon>Streptophyta</taxon>
        <taxon>Embryophyta</taxon>
        <taxon>Tracheophyta</taxon>
        <taxon>Spermatophyta</taxon>
        <taxon>Magnoliopsida</taxon>
        <taxon>eudicotyledons</taxon>
        <taxon>Gunneridae</taxon>
        <taxon>Pentapetalae</taxon>
        <taxon>rosids</taxon>
        <taxon>Vitales</taxon>
        <taxon>Vitaceae</taxon>
        <taxon>Viteae</taxon>
        <taxon>Vitis</taxon>
    </lineage>
</organism>
<dbReference type="PaxDb" id="29760-VIT_09s0002g08210.t01"/>
<dbReference type="AlphaFoldDB" id="D7TZA2"/>
<dbReference type="EMBL" id="FN596494">
    <property type="protein sequence ID" value="CBI36416.3"/>
    <property type="molecule type" value="Genomic_DNA"/>
</dbReference>
<reference evidence="2" key="1">
    <citation type="journal article" date="2007" name="Nature">
        <title>The grapevine genome sequence suggests ancestral hexaploidization in major angiosperm phyla.</title>
        <authorList>
            <consortium name="The French-Italian Public Consortium for Grapevine Genome Characterization."/>
            <person name="Jaillon O."/>
            <person name="Aury J.-M."/>
            <person name="Noel B."/>
            <person name="Policriti A."/>
            <person name="Clepet C."/>
            <person name="Casagrande A."/>
            <person name="Choisne N."/>
            <person name="Aubourg S."/>
            <person name="Vitulo N."/>
            <person name="Jubin C."/>
            <person name="Vezzi A."/>
            <person name="Legeai F."/>
            <person name="Hugueney P."/>
            <person name="Dasilva C."/>
            <person name="Horner D."/>
            <person name="Mica E."/>
            <person name="Jublot D."/>
            <person name="Poulain J."/>
            <person name="Bruyere C."/>
            <person name="Billault A."/>
            <person name="Segurens B."/>
            <person name="Gouyvenoux M."/>
            <person name="Ugarte E."/>
            <person name="Cattonaro F."/>
            <person name="Anthouard V."/>
            <person name="Vico V."/>
            <person name="Del Fabbro C."/>
            <person name="Alaux M."/>
            <person name="Di Gaspero G."/>
            <person name="Dumas V."/>
            <person name="Felice N."/>
            <person name="Paillard S."/>
            <person name="Juman I."/>
            <person name="Moroldo M."/>
            <person name="Scalabrin S."/>
            <person name="Canaguier A."/>
            <person name="Le Clainche I."/>
            <person name="Malacrida G."/>
            <person name="Durand E."/>
            <person name="Pesole G."/>
            <person name="Laucou V."/>
            <person name="Chatelet P."/>
            <person name="Merdinoglu D."/>
            <person name="Delledonne M."/>
            <person name="Pezzotti M."/>
            <person name="Lecharny A."/>
            <person name="Scarpelli C."/>
            <person name="Artiguenave F."/>
            <person name="Pe M.E."/>
            <person name="Valle G."/>
            <person name="Morgante M."/>
            <person name="Caboche M."/>
            <person name="Adam-Blondon A.-F."/>
            <person name="Weissenbach J."/>
            <person name="Quetier F."/>
            <person name="Wincker P."/>
        </authorList>
    </citation>
    <scope>NUCLEOTIDE SEQUENCE [LARGE SCALE GENOMIC DNA]</scope>
    <source>
        <strain evidence="2">cv. Pinot noir / PN40024</strain>
    </source>
</reference>
<proteinExistence type="predicted"/>
<evidence type="ECO:0000313" key="1">
    <source>
        <dbReference type="EMBL" id="CBI36416.3"/>
    </source>
</evidence>
<dbReference type="HOGENOM" id="CLU_3000347_0_0_1"/>
<accession>D7TZA2</accession>
<protein>
    <submittedName>
        <fullName evidence="1">Uncharacterized protein</fullName>
    </submittedName>
</protein>
<dbReference type="Proteomes" id="UP000009183">
    <property type="component" value="Chromosome 9"/>
</dbReference>